<dbReference type="GO" id="GO:0003682">
    <property type="term" value="F:chromatin binding"/>
    <property type="evidence" value="ECO:0007669"/>
    <property type="project" value="InterPro"/>
</dbReference>
<evidence type="ECO:0000313" key="9">
    <source>
        <dbReference type="Proteomes" id="UP001152795"/>
    </source>
</evidence>
<dbReference type="InterPro" id="IPR017884">
    <property type="entry name" value="SANT_dom"/>
</dbReference>
<dbReference type="CDD" id="cd04709">
    <property type="entry name" value="BAH_MTA"/>
    <property type="match status" value="1"/>
</dbReference>
<dbReference type="GO" id="GO:0008270">
    <property type="term" value="F:zinc ion binding"/>
    <property type="evidence" value="ECO:0007669"/>
    <property type="project" value="UniProtKB-KW"/>
</dbReference>
<dbReference type="InterPro" id="IPR043151">
    <property type="entry name" value="BAH_sf"/>
</dbReference>
<organism evidence="8 9">
    <name type="scientific">Paramuricea clavata</name>
    <name type="common">Red gorgonian</name>
    <name type="synonym">Violescent sea-whip</name>
    <dbReference type="NCBI Taxonomy" id="317549"/>
    <lineage>
        <taxon>Eukaryota</taxon>
        <taxon>Metazoa</taxon>
        <taxon>Cnidaria</taxon>
        <taxon>Anthozoa</taxon>
        <taxon>Octocorallia</taxon>
        <taxon>Malacalcyonacea</taxon>
        <taxon>Plexauridae</taxon>
        <taxon>Paramuricea</taxon>
    </lineage>
</organism>
<dbReference type="PROSITE" id="PS51156">
    <property type="entry name" value="ELM2"/>
    <property type="match status" value="1"/>
</dbReference>
<dbReference type="InterPro" id="IPR000679">
    <property type="entry name" value="Znf_GATA"/>
</dbReference>
<dbReference type="GO" id="GO:0016581">
    <property type="term" value="C:NuRD complex"/>
    <property type="evidence" value="ECO:0007669"/>
    <property type="project" value="TreeGrafter"/>
</dbReference>
<dbReference type="AlphaFoldDB" id="A0A7D9E9P3"/>
<dbReference type="Pfam" id="PF01448">
    <property type="entry name" value="ELM2"/>
    <property type="match status" value="1"/>
</dbReference>
<keyword evidence="6" id="KW-0539">Nucleus</keyword>
<dbReference type="FunFam" id="1.10.10.60:FF:000012">
    <property type="entry name" value="Metastasis-associated 1 family, member 3"/>
    <property type="match status" value="1"/>
</dbReference>
<dbReference type="PROSITE" id="PS51038">
    <property type="entry name" value="BAH"/>
    <property type="match status" value="1"/>
</dbReference>
<dbReference type="PROSITE" id="PS51293">
    <property type="entry name" value="SANT"/>
    <property type="match status" value="1"/>
</dbReference>
<dbReference type="PANTHER" id="PTHR10865">
    <property type="entry name" value="METASTASIS-ASSOCIATED PROTEIN AND MESODERM INDUCTION EARLY RESPONSE PROTEIN"/>
    <property type="match status" value="1"/>
</dbReference>
<feature type="non-terminal residue" evidence="8">
    <location>
        <position position="425"/>
    </location>
</feature>
<evidence type="ECO:0000256" key="7">
    <source>
        <dbReference type="ARBA" id="ARBA00093454"/>
    </source>
</evidence>
<dbReference type="InterPro" id="IPR001025">
    <property type="entry name" value="BAH_dom"/>
</dbReference>
<dbReference type="SMART" id="SM00717">
    <property type="entry name" value="SANT"/>
    <property type="match status" value="1"/>
</dbReference>
<dbReference type="Pfam" id="PF01426">
    <property type="entry name" value="BAH"/>
    <property type="match status" value="1"/>
</dbReference>
<keyword evidence="4" id="KW-0862">Zinc</keyword>
<keyword evidence="2" id="KW-0479">Metal-binding</keyword>
<keyword evidence="5" id="KW-0238">DNA-binding</keyword>
<dbReference type="Proteomes" id="UP001152795">
    <property type="component" value="Unassembled WGS sequence"/>
</dbReference>
<evidence type="ECO:0000256" key="5">
    <source>
        <dbReference type="ARBA" id="ARBA00023125"/>
    </source>
</evidence>
<dbReference type="PANTHER" id="PTHR10865:SF29">
    <property type="entry name" value="METASTASIS ASSOCIATED 1-LIKE, ISOFORM D"/>
    <property type="match status" value="1"/>
</dbReference>
<keyword evidence="3" id="KW-0863">Zinc-finger</keyword>
<comment type="caution">
    <text evidence="8">The sequence shown here is derived from an EMBL/GenBank/DDBJ whole genome shotgun (WGS) entry which is preliminary data.</text>
</comment>
<evidence type="ECO:0000313" key="8">
    <source>
        <dbReference type="EMBL" id="CAB4004980.1"/>
    </source>
</evidence>
<proteinExistence type="inferred from homology"/>
<evidence type="ECO:0000256" key="3">
    <source>
        <dbReference type="ARBA" id="ARBA00022771"/>
    </source>
</evidence>
<dbReference type="GO" id="GO:0003714">
    <property type="term" value="F:transcription corepressor activity"/>
    <property type="evidence" value="ECO:0007669"/>
    <property type="project" value="TreeGrafter"/>
</dbReference>
<comment type="similarity">
    <text evidence="7">Belongs to the metastasis-associated protein family.</text>
</comment>
<dbReference type="SMART" id="SM00401">
    <property type="entry name" value="ZnF_GATA"/>
    <property type="match status" value="1"/>
</dbReference>
<gene>
    <name evidence="8" type="ORF">PACLA_8A003069</name>
</gene>
<dbReference type="InterPro" id="IPR009057">
    <property type="entry name" value="Homeodomain-like_sf"/>
</dbReference>
<dbReference type="Gene3D" id="2.30.30.490">
    <property type="match status" value="1"/>
</dbReference>
<dbReference type="GO" id="GO:0043565">
    <property type="term" value="F:sequence-specific DNA binding"/>
    <property type="evidence" value="ECO:0007669"/>
    <property type="project" value="InterPro"/>
</dbReference>
<sequence length="425" mass="48437">MSTNTNSRIYRVGDYVYVETAPVYPYQIRRIEELTKLGNGQIEAKVQCFYRRRDLSNPLIAQADRHAGAAEEDAEIDMGDSELDDTKMHQLSHRELFLSRQYETINASQIRGKCLVTLYCETEELPRYSGKEDWFYYCLVYDPQQKALLADKGEIGIGSNYQPVVPQKLEDTNEDTRDLCQLETKIWTTDHTLTDREVDQFLVVSRSVGTFARALDCSSSVKQPSLHMSAAAASRDITQFHALSVLHKSSYELSKAVGCLVPTGGPVLCRDEMEEWSAGEAGLFEEAINKYGKDFSDIQKDFLPWKSISSIIEYYYMWKTTDRYVRQKRMKSVEKESDLKQILVSNPPGTTCVTGSGDKESVNSIPYPPPGVITKPPTPGYSCESCYANTSTHWFPWSTPNTQYRHYVCSVCWVYWKKYGGLKKP</sequence>
<dbReference type="GO" id="GO:0042826">
    <property type="term" value="F:histone deacetylase binding"/>
    <property type="evidence" value="ECO:0007669"/>
    <property type="project" value="TreeGrafter"/>
</dbReference>
<dbReference type="InterPro" id="IPR000949">
    <property type="entry name" value="ELM2_dom"/>
</dbReference>
<evidence type="ECO:0000256" key="1">
    <source>
        <dbReference type="ARBA" id="ARBA00022553"/>
    </source>
</evidence>
<dbReference type="CDD" id="cd11661">
    <property type="entry name" value="SANT_MTA3_like"/>
    <property type="match status" value="1"/>
</dbReference>
<dbReference type="SUPFAM" id="SSF46689">
    <property type="entry name" value="Homeodomain-like"/>
    <property type="match status" value="1"/>
</dbReference>
<dbReference type="GO" id="GO:0000122">
    <property type="term" value="P:negative regulation of transcription by RNA polymerase II"/>
    <property type="evidence" value="ECO:0007669"/>
    <property type="project" value="TreeGrafter"/>
</dbReference>
<dbReference type="FunFam" id="2.30.30.490:FF:000043">
    <property type="entry name" value="Predicted protein"/>
    <property type="match status" value="1"/>
</dbReference>
<dbReference type="OrthoDB" id="2193595at2759"/>
<name>A0A7D9E9P3_PARCT</name>
<dbReference type="GO" id="GO:0003713">
    <property type="term" value="F:transcription coactivator activity"/>
    <property type="evidence" value="ECO:0007669"/>
    <property type="project" value="TreeGrafter"/>
</dbReference>
<reference evidence="8" key="1">
    <citation type="submission" date="2020-04" db="EMBL/GenBank/DDBJ databases">
        <authorList>
            <person name="Alioto T."/>
            <person name="Alioto T."/>
            <person name="Gomez Garrido J."/>
        </authorList>
    </citation>
    <scope>NUCLEOTIDE SEQUENCE</scope>
    <source>
        <strain evidence="8">A484AB</strain>
    </source>
</reference>
<dbReference type="SMART" id="SM01189">
    <property type="entry name" value="ELM2"/>
    <property type="match status" value="1"/>
</dbReference>
<keyword evidence="1" id="KW-0597">Phosphoprotein</keyword>
<evidence type="ECO:0000256" key="4">
    <source>
        <dbReference type="ARBA" id="ARBA00022833"/>
    </source>
</evidence>
<dbReference type="Gene3D" id="4.10.1240.50">
    <property type="match status" value="1"/>
</dbReference>
<dbReference type="InterPro" id="IPR001005">
    <property type="entry name" value="SANT/Myb"/>
</dbReference>
<dbReference type="EMBL" id="CACRXK020005063">
    <property type="protein sequence ID" value="CAB4004980.1"/>
    <property type="molecule type" value="Genomic_DNA"/>
</dbReference>
<accession>A0A7D9E9P3</accession>
<dbReference type="SMART" id="SM00439">
    <property type="entry name" value="BAH"/>
    <property type="match status" value="1"/>
</dbReference>
<dbReference type="InterPro" id="IPR040138">
    <property type="entry name" value="MIER/MTA"/>
</dbReference>
<dbReference type="Pfam" id="PF00249">
    <property type="entry name" value="Myb_DNA-binding"/>
    <property type="match status" value="1"/>
</dbReference>
<evidence type="ECO:0000256" key="6">
    <source>
        <dbReference type="ARBA" id="ARBA00023242"/>
    </source>
</evidence>
<protein>
    <submittedName>
        <fullName evidence="8">Metastasis-associated MTA3-like</fullName>
    </submittedName>
</protein>
<dbReference type="Gene3D" id="1.10.10.60">
    <property type="entry name" value="Homeodomain-like"/>
    <property type="match status" value="1"/>
</dbReference>
<keyword evidence="9" id="KW-1185">Reference proteome</keyword>
<dbReference type="FunFam" id="4.10.1240.50:FF:000001">
    <property type="entry name" value="Metastasis-associated 1 family, member 3"/>
    <property type="match status" value="1"/>
</dbReference>
<evidence type="ECO:0000256" key="2">
    <source>
        <dbReference type="ARBA" id="ARBA00022723"/>
    </source>
</evidence>